<dbReference type="InterPro" id="IPR004548">
    <property type="entry name" value="PrfC"/>
</dbReference>
<dbReference type="KEGG" id="pais:PFX98_07725"/>
<dbReference type="HAMAP" id="MF_00072">
    <property type="entry name" value="Rel_fac_3"/>
    <property type="match status" value="1"/>
</dbReference>
<dbReference type="InterPro" id="IPR038467">
    <property type="entry name" value="RF3_dom_3_sf"/>
</dbReference>
<dbReference type="InterPro" id="IPR031157">
    <property type="entry name" value="G_TR_CS"/>
</dbReference>
<feature type="binding site" evidence="8">
    <location>
        <begin position="149"/>
        <end position="152"/>
    </location>
    <ligand>
        <name>GTP</name>
        <dbReference type="ChEBI" id="CHEBI:37565"/>
    </ligand>
</feature>
<accession>A0AA95SMN6</accession>
<dbReference type="NCBIfam" id="TIGR00503">
    <property type="entry name" value="prfC"/>
    <property type="match status" value="1"/>
</dbReference>
<name>A0AA95SMN6_9BURK</name>
<dbReference type="InterPro" id="IPR035647">
    <property type="entry name" value="EFG_III/V"/>
</dbReference>
<dbReference type="PANTHER" id="PTHR43556">
    <property type="entry name" value="PEPTIDE CHAIN RELEASE FACTOR RF3"/>
    <property type="match status" value="1"/>
</dbReference>
<sequence length="546" mass="61012">MSADQPSPVVPRIESEVRRRRTFAIISHPDAGKTTLTEKLLLFSGAIQIAGSVKARKASRHATSDWMEIEKQRGISVASSVMQMEYRDCVINLLDTPGHQDFSEDTYRVLTAVDAALMVIDAANGVEPQTRRLLQVCRARNTPILTFVNKMDREVQEPLALMDEIERELGMTVVPFTWPVGMGKQFHGVMDLRQQRMRVFAPGEDRVAGTEEVLDGLDNPAYAERFGMQYENAQGEIELVREAAPEFNLEDFLTGQQTPMFFGSAVNNFGVQEILDALVELAPAPSDRPAMQRVVKPEEPKFSGVVFKIQANMDPAHRDRIAFLRVASGHFERGMRLKVVRSGKELRPNTVVSFLSQRRELLDEAFAGDIIGIPNHGVLQLGDTITEGEALQFTGLPFFAPEMFRSVEVADPLKTKQLRAGLTQLGEEGAIQVFRPIAGSVLLLGAVGQLQFEVVAHRLEHEYGVKARIAPSRFQVARWVTCDDEAELKRFIAANDHRMAYDAVDAPTVLVEYAPELRAIESNWPKIKFHALREHAGLVFQQRLDG</sequence>
<keyword evidence="6 8" id="KW-0342">GTP-binding</keyword>
<keyword evidence="3 8" id="KW-0963">Cytoplasm</keyword>
<keyword evidence="11" id="KW-1185">Reference proteome</keyword>
<dbReference type="GO" id="GO:0016149">
    <property type="term" value="F:translation release factor activity, codon specific"/>
    <property type="evidence" value="ECO:0007669"/>
    <property type="project" value="UniProtKB-UniRule"/>
</dbReference>
<dbReference type="Pfam" id="PF22042">
    <property type="entry name" value="EF-G_D2"/>
    <property type="match status" value="1"/>
</dbReference>
<dbReference type="InterPro" id="IPR000795">
    <property type="entry name" value="T_Tr_GTP-bd_dom"/>
</dbReference>
<dbReference type="NCBIfam" id="NF001964">
    <property type="entry name" value="PRK00741.1"/>
    <property type="match status" value="1"/>
</dbReference>
<dbReference type="AlphaFoldDB" id="A0AA95SMN6"/>
<evidence type="ECO:0000256" key="4">
    <source>
        <dbReference type="ARBA" id="ARBA00022741"/>
    </source>
</evidence>
<dbReference type="EMBL" id="CP116346">
    <property type="protein sequence ID" value="WIT13493.1"/>
    <property type="molecule type" value="Genomic_DNA"/>
</dbReference>
<dbReference type="PROSITE" id="PS51722">
    <property type="entry name" value="G_TR_2"/>
    <property type="match status" value="1"/>
</dbReference>
<dbReference type="GO" id="GO:0006449">
    <property type="term" value="P:regulation of translational termination"/>
    <property type="evidence" value="ECO:0007669"/>
    <property type="project" value="UniProtKB-UniRule"/>
</dbReference>
<proteinExistence type="inferred from homology"/>
<evidence type="ECO:0000256" key="2">
    <source>
        <dbReference type="ARBA" id="ARBA00009978"/>
    </source>
</evidence>
<gene>
    <name evidence="8" type="primary">prfC</name>
    <name evidence="10" type="ORF">PFX98_07725</name>
</gene>
<dbReference type="InterPro" id="IPR005225">
    <property type="entry name" value="Small_GTP-bd"/>
</dbReference>
<dbReference type="InterPro" id="IPR032090">
    <property type="entry name" value="RF3_C"/>
</dbReference>
<evidence type="ECO:0000256" key="1">
    <source>
        <dbReference type="ARBA" id="ARBA00004496"/>
    </source>
</evidence>
<dbReference type="PROSITE" id="PS00301">
    <property type="entry name" value="G_TR_1"/>
    <property type="match status" value="1"/>
</dbReference>
<dbReference type="PRINTS" id="PR00315">
    <property type="entry name" value="ELONGATNFCT"/>
</dbReference>
<dbReference type="Proteomes" id="UP001177769">
    <property type="component" value="Chromosome"/>
</dbReference>
<dbReference type="InterPro" id="IPR053905">
    <property type="entry name" value="EF-G-like_DII"/>
</dbReference>
<keyword evidence="4 8" id="KW-0547">Nucleotide-binding</keyword>
<comment type="similarity">
    <text evidence="2 8">Belongs to the TRAFAC class translation factor GTPase superfamily. Classic translation factor GTPase family. PrfC subfamily.</text>
</comment>
<evidence type="ECO:0000256" key="7">
    <source>
        <dbReference type="ARBA" id="ARBA00073639"/>
    </source>
</evidence>
<evidence type="ECO:0000313" key="10">
    <source>
        <dbReference type="EMBL" id="WIT13493.1"/>
    </source>
</evidence>
<dbReference type="Gene3D" id="3.40.50.300">
    <property type="entry name" value="P-loop containing nucleotide triphosphate hydrolases"/>
    <property type="match status" value="2"/>
</dbReference>
<dbReference type="NCBIfam" id="TIGR00231">
    <property type="entry name" value="small_GTP"/>
    <property type="match status" value="1"/>
</dbReference>
<dbReference type="GO" id="GO:0003924">
    <property type="term" value="F:GTPase activity"/>
    <property type="evidence" value="ECO:0007669"/>
    <property type="project" value="InterPro"/>
</dbReference>
<dbReference type="GO" id="GO:0097216">
    <property type="term" value="F:guanosine tetraphosphate binding"/>
    <property type="evidence" value="ECO:0007669"/>
    <property type="project" value="UniProtKB-ARBA"/>
</dbReference>
<evidence type="ECO:0000256" key="8">
    <source>
        <dbReference type="HAMAP-Rule" id="MF_00072"/>
    </source>
</evidence>
<comment type="function">
    <text evidence="8">Increases the formation of ribosomal termination complexes and stimulates activities of RF-1 and RF-2. It binds guanine nucleotides and has strong preference for UGA stop codons. It may interact directly with the ribosome. The stimulation of RF-1 and RF-2 is significantly reduced by GTP and GDP, but not by GMP.</text>
</comment>
<organism evidence="10 11">
    <name type="scientific">Paucibacter sediminis</name>
    <dbReference type="NCBI Taxonomy" id="3019553"/>
    <lineage>
        <taxon>Bacteria</taxon>
        <taxon>Pseudomonadati</taxon>
        <taxon>Pseudomonadota</taxon>
        <taxon>Betaproteobacteria</taxon>
        <taxon>Burkholderiales</taxon>
        <taxon>Sphaerotilaceae</taxon>
        <taxon>Roseateles</taxon>
    </lineage>
</organism>
<dbReference type="GO" id="GO:0016150">
    <property type="term" value="F:translation release factor activity, codon nonspecific"/>
    <property type="evidence" value="ECO:0007669"/>
    <property type="project" value="TreeGrafter"/>
</dbReference>
<dbReference type="CDD" id="cd04169">
    <property type="entry name" value="RF3"/>
    <property type="match status" value="1"/>
</dbReference>
<dbReference type="SUPFAM" id="SSF50447">
    <property type="entry name" value="Translation proteins"/>
    <property type="match status" value="1"/>
</dbReference>
<dbReference type="Gene3D" id="3.30.70.3280">
    <property type="entry name" value="Peptide chain release factor 3, domain III"/>
    <property type="match status" value="1"/>
</dbReference>
<dbReference type="GO" id="GO:0005525">
    <property type="term" value="F:GTP binding"/>
    <property type="evidence" value="ECO:0007669"/>
    <property type="project" value="UniProtKB-UniRule"/>
</dbReference>
<reference evidence="10" key="1">
    <citation type="submission" date="2023-01" db="EMBL/GenBank/DDBJ databases">
        <title>Whole genome sequence of Paucibacter sp. S2-9 isolated from pond sediment.</title>
        <authorList>
            <person name="Jung J.Y."/>
        </authorList>
    </citation>
    <scope>NUCLEOTIDE SEQUENCE</scope>
    <source>
        <strain evidence="10">S2-9</strain>
    </source>
</reference>
<evidence type="ECO:0000256" key="3">
    <source>
        <dbReference type="ARBA" id="ARBA00022490"/>
    </source>
</evidence>
<feature type="domain" description="Tr-type G" evidence="9">
    <location>
        <begin position="18"/>
        <end position="286"/>
    </location>
</feature>
<dbReference type="GO" id="GO:0005829">
    <property type="term" value="C:cytosol"/>
    <property type="evidence" value="ECO:0007669"/>
    <property type="project" value="TreeGrafter"/>
</dbReference>
<feature type="binding site" evidence="8">
    <location>
        <begin position="27"/>
        <end position="34"/>
    </location>
    <ligand>
        <name>GTP</name>
        <dbReference type="ChEBI" id="CHEBI:37565"/>
    </ligand>
</feature>
<dbReference type="Pfam" id="PF16658">
    <property type="entry name" value="RF3_C"/>
    <property type="match status" value="1"/>
</dbReference>
<evidence type="ECO:0000259" key="9">
    <source>
        <dbReference type="PROSITE" id="PS51722"/>
    </source>
</evidence>
<dbReference type="Pfam" id="PF00009">
    <property type="entry name" value="GTP_EFTU"/>
    <property type="match status" value="1"/>
</dbReference>
<dbReference type="InterPro" id="IPR041732">
    <property type="entry name" value="RF3_GTP-bd"/>
</dbReference>
<dbReference type="FunFam" id="3.40.50.300:FF:000542">
    <property type="entry name" value="Peptide chain release factor 3"/>
    <property type="match status" value="1"/>
</dbReference>
<evidence type="ECO:0000256" key="5">
    <source>
        <dbReference type="ARBA" id="ARBA00022917"/>
    </source>
</evidence>
<dbReference type="FunFam" id="3.30.70.3280:FF:000001">
    <property type="entry name" value="Peptide chain release factor 3"/>
    <property type="match status" value="1"/>
</dbReference>
<dbReference type="PANTHER" id="PTHR43556:SF2">
    <property type="entry name" value="PEPTIDE CHAIN RELEASE FACTOR RF3"/>
    <property type="match status" value="1"/>
</dbReference>
<dbReference type="SUPFAM" id="SSF54980">
    <property type="entry name" value="EF-G C-terminal domain-like"/>
    <property type="match status" value="1"/>
</dbReference>
<keyword evidence="5 8" id="KW-0648">Protein biosynthesis</keyword>
<feature type="binding site" evidence="8">
    <location>
        <begin position="95"/>
        <end position="99"/>
    </location>
    <ligand>
        <name>GTP</name>
        <dbReference type="ChEBI" id="CHEBI:37565"/>
    </ligand>
</feature>
<dbReference type="InterPro" id="IPR027417">
    <property type="entry name" value="P-loop_NTPase"/>
</dbReference>
<comment type="subcellular location">
    <subcellularLocation>
        <location evidence="1 8">Cytoplasm</location>
    </subcellularLocation>
</comment>
<evidence type="ECO:0000313" key="11">
    <source>
        <dbReference type="Proteomes" id="UP001177769"/>
    </source>
</evidence>
<evidence type="ECO:0000256" key="6">
    <source>
        <dbReference type="ARBA" id="ARBA00023134"/>
    </source>
</evidence>
<dbReference type="InterPro" id="IPR009000">
    <property type="entry name" value="Transl_B-barrel_sf"/>
</dbReference>
<protein>
    <recommendedName>
        <fullName evidence="7 8">Peptide chain release factor 3</fullName>
        <shortName evidence="8">RF-3</shortName>
    </recommendedName>
</protein>
<dbReference type="RefSeq" id="WP_285234608.1">
    <property type="nucleotide sequence ID" value="NZ_CP116346.1"/>
</dbReference>
<dbReference type="SUPFAM" id="SSF52540">
    <property type="entry name" value="P-loop containing nucleoside triphosphate hydrolases"/>
    <property type="match status" value="1"/>
</dbReference>